<dbReference type="InterPro" id="IPR003776">
    <property type="entry name" value="YcaO-like_dom"/>
</dbReference>
<organism evidence="2 3">
    <name type="scientific">Candidatus Methanoperedens nitratireducens</name>
    <dbReference type="NCBI Taxonomy" id="1392998"/>
    <lineage>
        <taxon>Archaea</taxon>
        <taxon>Methanobacteriati</taxon>
        <taxon>Methanobacteriota</taxon>
        <taxon>Stenosarchaea group</taxon>
        <taxon>Methanomicrobia</taxon>
        <taxon>Methanosarcinales</taxon>
        <taxon>ANME-2 cluster</taxon>
        <taxon>Candidatus Methanoperedentaceae</taxon>
        <taxon>Candidatus Methanoperedens</taxon>
    </lineage>
</organism>
<dbReference type="OrthoDB" id="7433at2157"/>
<dbReference type="PANTHER" id="PTHR37809">
    <property type="entry name" value="RIBOSOMAL PROTEIN S12 METHYLTHIOTRANSFERASE ACCESSORY FACTOR YCAO"/>
    <property type="match status" value="1"/>
</dbReference>
<gene>
    <name evidence="2" type="ORF">ANME2D_01643</name>
</gene>
<dbReference type="Proteomes" id="UP000027153">
    <property type="component" value="Unassembled WGS sequence"/>
</dbReference>
<evidence type="ECO:0000259" key="1">
    <source>
        <dbReference type="PROSITE" id="PS51664"/>
    </source>
</evidence>
<sequence length="414" mass="45839">MSKITIDPNIRYIEGTQRVLPPETTLENTTRLLPKIGVTRIANITDLDRVGIPVFSAIRPSAAAGAISIYSGKGATETNARISAIMESFERCLAEQPEVSINLSGIDLNTDKVVDTYESLSENYPALYPDALLLPRPLSELTRLEWIMGYDIMNDIEVFVPSNAVFHPYNPASGDQIFRSNTNGLASGNTIEEAVLHGLLEVIERDALSIAEFTRNPGKEIILSDNDGLNYELKRRMEEAGIGVKLWLLESDVDIPTVVVALDDNVLKDPALLVMGAGAHLQPEIAVTRALTEAAQSRVVQIHGAREDTDRERVVRTFGYDHMRKLNSYWLDDSVDLEQVQMDELVDSSSNTPAANISTVIEKLEGTADGAIIVDLSRGVDIPVIRAIIPMFELYTLDRERKGERIKKKKRVSR</sequence>
<dbReference type="AlphaFoldDB" id="A0A062V8Z7"/>
<feature type="domain" description="YcaO" evidence="1">
    <location>
        <begin position="72"/>
        <end position="414"/>
    </location>
</feature>
<keyword evidence="3" id="KW-1185">Reference proteome</keyword>
<evidence type="ECO:0000313" key="2">
    <source>
        <dbReference type="EMBL" id="KCZ72239.1"/>
    </source>
</evidence>
<dbReference type="InterPro" id="IPR017667">
    <property type="entry name" value="Methan_mark_1"/>
</dbReference>
<dbReference type="Pfam" id="PF02624">
    <property type="entry name" value="YcaO"/>
    <property type="match status" value="1"/>
</dbReference>
<dbReference type="Gene3D" id="3.30.1330.230">
    <property type="match status" value="1"/>
</dbReference>
<dbReference type="PANTHER" id="PTHR37809:SF1">
    <property type="entry name" value="RIBOSOMAL PROTEIN S12 METHYLTHIOTRANSFERASE ACCESSORY FACTOR YCAO"/>
    <property type="match status" value="1"/>
</dbReference>
<comment type="caution">
    <text evidence="2">The sequence shown here is derived from an EMBL/GenBank/DDBJ whole genome shotgun (WGS) entry which is preliminary data.</text>
</comment>
<dbReference type="NCBIfam" id="TIGR03266">
    <property type="entry name" value="methan_mark_1"/>
    <property type="match status" value="1"/>
</dbReference>
<dbReference type="EMBL" id="JMIY01000003">
    <property type="protein sequence ID" value="KCZ72239.1"/>
    <property type="molecule type" value="Genomic_DNA"/>
</dbReference>
<reference evidence="2 3" key="1">
    <citation type="journal article" date="2013" name="Nature">
        <title>Anaerobic oxidation of methane coupled to nitrate reduction in a novel archaeal lineage.</title>
        <authorList>
            <person name="Haroon M.F."/>
            <person name="Hu S."/>
            <person name="Shi Y."/>
            <person name="Imelfort M."/>
            <person name="Keller J."/>
            <person name="Hugenholtz P."/>
            <person name="Yuan Z."/>
            <person name="Tyson G.W."/>
        </authorList>
    </citation>
    <scope>NUCLEOTIDE SEQUENCE [LARGE SCALE GENOMIC DNA]</scope>
    <source>
        <strain evidence="2 3">ANME-2d</strain>
    </source>
</reference>
<protein>
    <submittedName>
        <fullName evidence="2">Putative methanogenesis marker protein 1</fullName>
    </submittedName>
</protein>
<accession>A0A062V8Z7</accession>
<proteinExistence type="predicted"/>
<name>A0A062V8Z7_9EURY</name>
<evidence type="ECO:0000313" key="3">
    <source>
        <dbReference type="Proteomes" id="UP000027153"/>
    </source>
</evidence>
<dbReference type="NCBIfam" id="TIGR00702">
    <property type="entry name" value="YcaO-type kinase domain"/>
    <property type="match status" value="1"/>
</dbReference>
<dbReference type="PROSITE" id="PS51664">
    <property type="entry name" value="YCAO"/>
    <property type="match status" value="1"/>
</dbReference>
<dbReference type="PATRIC" id="fig|1392998.3.peg.1647"/>
<dbReference type="RefSeq" id="WP_048090321.1">
    <property type="nucleotide sequence ID" value="NZ_JMIY01000003.1"/>
</dbReference>